<evidence type="ECO:0000313" key="3">
    <source>
        <dbReference type="Proteomes" id="UP000575469"/>
    </source>
</evidence>
<keyword evidence="1" id="KW-0472">Membrane</keyword>
<organism evidence="2 3">
    <name type="scientific">Ralstonia insidiosa</name>
    <dbReference type="NCBI Taxonomy" id="190721"/>
    <lineage>
        <taxon>Bacteria</taxon>
        <taxon>Pseudomonadati</taxon>
        <taxon>Pseudomonadota</taxon>
        <taxon>Betaproteobacteria</taxon>
        <taxon>Burkholderiales</taxon>
        <taxon>Burkholderiaceae</taxon>
        <taxon>Ralstonia</taxon>
    </lineage>
</organism>
<accession>A0A848P2V8</accession>
<keyword evidence="1" id="KW-1133">Transmembrane helix</keyword>
<sequence length="114" mass="12639">MSTRFGRRAADGTYEYHDSKESLVASEHRENSENRAALFGFIGLLVGGVLTYVALLKFGGMAWPKWLRFILVIAGGGMLAFVLARLANLIWNIILTIVLLLVVWGIGSMIWRAV</sequence>
<evidence type="ECO:0000256" key="1">
    <source>
        <dbReference type="SAM" id="Phobius"/>
    </source>
</evidence>
<reference evidence="2 3" key="1">
    <citation type="submission" date="2020-04" db="EMBL/GenBank/DDBJ databases">
        <title>Ralstonia insidiosa genome sequencing and assembly.</title>
        <authorList>
            <person name="Martins R.C.R."/>
            <person name="Perdigao-Neto L.V."/>
            <person name="Levin A.S.S."/>
            <person name="Costa S.F."/>
        </authorList>
    </citation>
    <scope>NUCLEOTIDE SEQUENCE [LARGE SCALE GENOMIC DNA]</scope>
    <source>
        <strain evidence="2 3">5047</strain>
    </source>
</reference>
<dbReference type="Proteomes" id="UP000575469">
    <property type="component" value="Unassembled WGS sequence"/>
</dbReference>
<evidence type="ECO:0000313" key="2">
    <source>
        <dbReference type="EMBL" id="NMV39655.1"/>
    </source>
</evidence>
<gene>
    <name evidence="2" type="ORF">HGR00_17205</name>
</gene>
<dbReference type="AlphaFoldDB" id="A0A848P2V8"/>
<feature type="transmembrane region" description="Helical" evidence="1">
    <location>
        <begin position="90"/>
        <end position="111"/>
    </location>
</feature>
<dbReference type="EMBL" id="JABBZM010000016">
    <property type="protein sequence ID" value="NMV39655.1"/>
    <property type="molecule type" value="Genomic_DNA"/>
</dbReference>
<dbReference type="RefSeq" id="WP_169340755.1">
    <property type="nucleotide sequence ID" value="NZ_JABBZM010000016.1"/>
</dbReference>
<comment type="caution">
    <text evidence="2">The sequence shown here is derived from an EMBL/GenBank/DDBJ whole genome shotgun (WGS) entry which is preliminary data.</text>
</comment>
<name>A0A848P2V8_9RALS</name>
<feature type="transmembrane region" description="Helical" evidence="1">
    <location>
        <begin position="36"/>
        <end position="54"/>
    </location>
</feature>
<feature type="transmembrane region" description="Helical" evidence="1">
    <location>
        <begin position="66"/>
        <end position="84"/>
    </location>
</feature>
<protein>
    <submittedName>
        <fullName evidence="2">Uncharacterized protein</fullName>
    </submittedName>
</protein>
<proteinExistence type="predicted"/>
<keyword evidence="1" id="KW-0812">Transmembrane</keyword>